<dbReference type="EMBL" id="BMZQ01000002">
    <property type="protein sequence ID" value="GHD18069.1"/>
    <property type="molecule type" value="Genomic_DNA"/>
</dbReference>
<dbReference type="CDD" id="cd02440">
    <property type="entry name" value="AdoMet_MTases"/>
    <property type="match status" value="1"/>
</dbReference>
<dbReference type="InterPro" id="IPR013216">
    <property type="entry name" value="Methyltransf_11"/>
</dbReference>
<dbReference type="Gene3D" id="3.40.50.10320">
    <property type="entry name" value="LmbE-like"/>
    <property type="match status" value="1"/>
</dbReference>
<evidence type="ECO:0000313" key="3">
    <source>
        <dbReference type="Proteomes" id="UP000630142"/>
    </source>
</evidence>
<dbReference type="SUPFAM" id="SSF53335">
    <property type="entry name" value="S-adenosyl-L-methionine-dependent methyltransferases"/>
    <property type="match status" value="1"/>
</dbReference>
<dbReference type="AlphaFoldDB" id="A0A8J3DVY2"/>
<feature type="domain" description="Methyltransferase type 11" evidence="1">
    <location>
        <begin position="287"/>
        <end position="361"/>
    </location>
</feature>
<reference evidence="2" key="2">
    <citation type="submission" date="2020-09" db="EMBL/GenBank/DDBJ databases">
        <authorList>
            <person name="Sun Q."/>
            <person name="Kim S."/>
        </authorList>
    </citation>
    <scope>NUCLEOTIDE SEQUENCE</scope>
    <source>
        <strain evidence="2">KCTC 42249</strain>
    </source>
</reference>
<dbReference type="InterPro" id="IPR003737">
    <property type="entry name" value="GlcNAc_PI_deacetylase-related"/>
</dbReference>
<dbReference type="PANTHER" id="PTHR12993">
    <property type="entry name" value="N-ACETYLGLUCOSAMINYL-PHOSPHATIDYLINOSITOL DE-N-ACETYLASE-RELATED"/>
    <property type="match status" value="1"/>
</dbReference>
<proteinExistence type="predicted"/>
<protein>
    <recommendedName>
        <fullName evidence="1">Methyltransferase type 11 domain-containing protein</fullName>
    </recommendedName>
</protein>
<dbReference type="Pfam" id="PF02585">
    <property type="entry name" value="PIG-L"/>
    <property type="match status" value="1"/>
</dbReference>
<dbReference type="GO" id="GO:0016811">
    <property type="term" value="F:hydrolase activity, acting on carbon-nitrogen (but not peptide) bonds, in linear amides"/>
    <property type="evidence" value="ECO:0007669"/>
    <property type="project" value="TreeGrafter"/>
</dbReference>
<dbReference type="Gene3D" id="3.40.50.150">
    <property type="entry name" value="Vaccinia Virus protein VP39"/>
    <property type="match status" value="1"/>
</dbReference>
<dbReference type="Proteomes" id="UP000630142">
    <property type="component" value="Unassembled WGS sequence"/>
</dbReference>
<organism evidence="2 3">
    <name type="scientific">Tianweitania populi</name>
    <dbReference type="NCBI Taxonomy" id="1607949"/>
    <lineage>
        <taxon>Bacteria</taxon>
        <taxon>Pseudomonadati</taxon>
        <taxon>Pseudomonadota</taxon>
        <taxon>Alphaproteobacteria</taxon>
        <taxon>Hyphomicrobiales</taxon>
        <taxon>Phyllobacteriaceae</taxon>
        <taxon>Tianweitania</taxon>
    </lineage>
</organism>
<comment type="caution">
    <text evidence="2">The sequence shown here is derived from an EMBL/GenBank/DDBJ whole genome shotgun (WGS) entry which is preliminary data.</text>
</comment>
<name>A0A8J3DVY2_9HYPH</name>
<dbReference type="SUPFAM" id="SSF102588">
    <property type="entry name" value="LmbE-like"/>
    <property type="match status" value="1"/>
</dbReference>
<keyword evidence="3" id="KW-1185">Reference proteome</keyword>
<dbReference type="GO" id="GO:0008757">
    <property type="term" value="F:S-adenosylmethionine-dependent methyltransferase activity"/>
    <property type="evidence" value="ECO:0007669"/>
    <property type="project" value="InterPro"/>
</dbReference>
<gene>
    <name evidence="2" type="ORF">GCM10016234_27970</name>
</gene>
<dbReference type="RefSeq" id="WP_189504818.1">
    <property type="nucleotide sequence ID" value="NZ_BMZQ01000002.1"/>
</dbReference>
<accession>A0A8J3DVY2</accession>
<dbReference type="InterPro" id="IPR024078">
    <property type="entry name" value="LmbE-like_dom_sf"/>
</dbReference>
<evidence type="ECO:0000259" key="1">
    <source>
        <dbReference type="Pfam" id="PF08241"/>
    </source>
</evidence>
<dbReference type="Pfam" id="PF08241">
    <property type="entry name" value="Methyltransf_11"/>
    <property type="match status" value="1"/>
</dbReference>
<dbReference type="InterPro" id="IPR029063">
    <property type="entry name" value="SAM-dependent_MTases_sf"/>
</dbReference>
<sequence length="444" mass="48352">MRAAHVAPVSRLVGSGGLVVLAPHPDDETLGCSALLIEAGRSKRKLGLVALTDGGSSHPGSKLFPPDSLEAIRREEQRTAMRMLGCDHAEHLRLGLPDGGSGRHPERASVAASVAELCERLGATALAAPHPDDPHPDHATAAAIALEVRSMVPTLRILFYEVWTCRLEDDVACQTEGMTAFRVETEPELKARAIACHASQLGKVVTDSPSGFVLPDWFIDHHTQPLERISWLELPGSLPGPDHFARLYADDGDPWHVRSSAYERQKRESVVSLLSETRHETPFRQSLEAGCGEGHLSGALLQAGLVQTAVGFDRDPAIIQRARNFGWGEQAHFRTGSMPADMPDGSFDLVLLSEVLYFLDEGALTTLADNLTTRLEPDACIVVVSWLGSTGTPLDGRTASDFFRCALGRTFETLKVEETPDFRIELLQRRKASVADQEDAQQDR</sequence>
<reference evidence="2" key="1">
    <citation type="journal article" date="2014" name="Int. J. Syst. Evol. Microbiol.">
        <title>Complete genome sequence of Corynebacterium casei LMG S-19264T (=DSM 44701T), isolated from a smear-ripened cheese.</title>
        <authorList>
            <consortium name="US DOE Joint Genome Institute (JGI-PGF)"/>
            <person name="Walter F."/>
            <person name="Albersmeier A."/>
            <person name="Kalinowski J."/>
            <person name="Ruckert C."/>
        </authorList>
    </citation>
    <scope>NUCLEOTIDE SEQUENCE</scope>
    <source>
        <strain evidence="2">KCTC 42249</strain>
    </source>
</reference>
<evidence type="ECO:0000313" key="2">
    <source>
        <dbReference type="EMBL" id="GHD18069.1"/>
    </source>
</evidence>
<dbReference type="PANTHER" id="PTHR12993:SF29">
    <property type="entry name" value="BLR3841 PROTEIN"/>
    <property type="match status" value="1"/>
</dbReference>